<keyword evidence="3" id="KW-1185">Reference proteome</keyword>
<accession>A0ABQ9V249</accession>
<name>A0ABQ9V249_SAGOE</name>
<comment type="caution">
    <text evidence="2">The sequence shown here is derived from an EMBL/GenBank/DDBJ whole genome shotgun (WGS) entry which is preliminary data.</text>
</comment>
<proteinExistence type="predicted"/>
<evidence type="ECO:0000313" key="3">
    <source>
        <dbReference type="Proteomes" id="UP001266305"/>
    </source>
</evidence>
<evidence type="ECO:0000313" key="2">
    <source>
        <dbReference type="EMBL" id="KAK2103080.1"/>
    </source>
</evidence>
<keyword evidence="1" id="KW-0812">Transmembrane</keyword>
<evidence type="ECO:0000256" key="1">
    <source>
        <dbReference type="SAM" id="Phobius"/>
    </source>
</evidence>
<dbReference type="Proteomes" id="UP001266305">
    <property type="component" value="Unassembled WGS sequence"/>
</dbReference>
<organism evidence="2 3">
    <name type="scientific">Saguinus oedipus</name>
    <name type="common">Cotton-top tamarin</name>
    <name type="synonym">Oedipomidas oedipus</name>
    <dbReference type="NCBI Taxonomy" id="9490"/>
    <lineage>
        <taxon>Eukaryota</taxon>
        <taxon>Metazoa</taxon>
        <taxon>Chordata</taxon>
        <taxon>Craniata</taxon>
        <taxon>Vertebrata</taxon>
        <taxon>Euteleostomi</taxon>
        <taxon>Mammalia</taxon>
        <taxon>Eutheria</taxon>
        <taxon>Euarchontoglires</taxon>
        <taxon>Primates</taxon>
        <taxon>Haplorrhini</taxon>
        <taxon>Platyrrhini</taxon>
        <taxon>Cebidae</taxon>
        <taxon>Callitrichinae</taxon>
        <taxon>Saguinus</taxon>
    </lineage>
</organism>
<feature type="transmembrane region" description="Helical" evidence="1">
    <location>
        <begin position="110"/>
        <end position="131"/>
    </location>
</feature>
<reference evidence="2 3" key="1">
    <citation type="submission" date="2023-05" db="EMBL/GenBank/DDBJ databases">
        <title>B98-5 Cell Line De Novo Hybrid Assembly: An Optical Mapping Approach.</title>
        <authorList>
            <person name="Kananen K."/>
            <person name="Auerbach J.A."/>
            <person name="Kautto E."/>
            <person name="Blachly J.S."/>
        </authorList>
    </citation>
    <scope>NUCLEOTIDE SEQUENCE [LARGE SCALE GENOMIC DNA]</scope>
    <source>
        <strain evidence="2">B95-8</strain>
        <tissue evidence="2">Cell line</tissue>
    </source>
</reference>
<protein>
    <submittedName>
        <fullName evidence="2">Uncharacterized protein</fullName>
    </submittedName>
</protein>
<gene>
    <name evidence="2" type="ORF">P7K49_016936</name>
</gene>
<sequence>MKELPCLFPENRLSLPTLATLLPVITPLSLGIQRILALLVRCNFVGLVLATLITESPAGFRNVTASGTESGENFSGANTISNQSKNGTPFPRACPNQYCLSADSLFGKLLSFLVLWSLTLGSILHLLTTIYRFMNHMKHHLELEKQSSESWENHTTCQHCYRQFPTPFQLHENTDDDLERL</sequence>
<keyword evidence="1" id="KW-0472">Membrane</keyword>
<dbReference type="EMBL" id="JASSZA010000008">
    <property type="protein sequence ID" value="KAK2103080.1"/>
    <property type="molecule type" value="Genomic_DNA"/>
</dbReference>
<feature type="transmembrane region" description="Helical" evidence="1">
    <location>
        <begin position="35"/>
        <end position="53"/>
    </location>
</feature>
<keyword evidence="1" id="KW-1133">Transmembrane helix</keyword>